<dbReference type="Gene3D" id="1.20.1640.10">
    <property type="entry name" value="Multidrug efflux transporter AcrB transmembrane domain"/>
    <property type="match status" value="1"/>
</dbReference>
<keyword evidence="5 6" id="KW-0472">Membrane</keyword>
<dbReference type="Proteomes" id="UP000322110">
    <property type="component" value="Unassembled WGS sequence"/>
</dbReference>
<organism evidence="8 9">
    <name type="scientific">Teichococcus oryzae</name>
    <dbReference type="NCBI Taxonomy" id="1608942"/>
    <lineage>
        <taxon>Bacteria</taxon>
        <taxon>Pseudomonadati</taxon>
        <taxon>Pseudomonadota</taxon>
        <taxon>Alphaproteobacteria</taxon>
        <taxon>Acetobacterales</taxon>
        <taxon>Roseomonadaceae</taxon>
        <taxon>Roseomonas</taxon>
    </lineage>
</organism>
<dbReference type="PANTHER" id="PTHR33406:SF13">
    <property type="entry name" value="MEMBRANE PROTEIN YDFJ"/>
    <property type="match status" value="1"/>
</dbReference>
<feature type="transmembrane region" description="Helical" evidence="6">
    <location>
        <begin position="250"/>
        <end position="267"/>
    </location>
</feature>
<gene>
    <name evidence="8" type="ORF">F0Q34_10450</name>
</gene>
<evidence type="ECO:0000256" key="3">
    <source>
        <dbReference type="ARBA" id="ARBA00022692"/>
    </source>
</evidence>
<keyword evidence="4 6" id="KW-1133">Transmembrane helix</keyword>
<reference evidence="8 9" key="1">
    <citation type="journal article" date="2015" name="Int. J. Syst. Evol. Microbiol.">
        <title>Roseomonas oryzae sp. nov., isolated from paddy rhizosphere soil.</title>
        <authorList>
            <person name="Ramaprasad E.V."/>
            <person name="Sasikala Ch."/>
            <person name="Ramana Ch.V."/>
        </authorList>
    </citation>
    <scope>NUCLEOTIDE SEQUENCE [LARGE SCALE GENOMIC DNA]</scope>
    <source>
        <strain evidence="8 9">KCTC 42542</strain>
    </source>
</reference>
<feature type="transmembrane region" description="Helical" evidence="6">
    <location>
        <begin position="274"/>
        <end position="297"/>
    </location>
</feature>
<evidence type="ECO:0000256" key="5">
    <source>
        <dbReference type="ARBA" id="ARBA00023136"/>
    </source>
</evidence>
<evidence type="ECO:0000313" key="9">
    <source>
        <dbReference type="Proteomes" id="UP000322110"/>
    </source>
</evidence>
<dbReference type="EMBL" id="VUKA01000004">
    <property type="protein sequence ID" value="KAA2213058.1"/>
    <property type="molecule type" value="Genomic_DNA"/>
</dbReference>
<feature type="transmembrane region" description="Helical" evidence="6">
    <location>
        <begin position="303"/>
        <end position="321"/>
    </location>
</feature>
<comment type="caution">
    <text evidence="8">The sequence shown here is derived from an EMBL/GenBank/DDBJ whole genome shotgun (WGS) entry which is preliminary data.</text>
</comment>
<evidence type="ECO:0000313" key="8">
    <source>
        <dbReference type="EMBL" id="KAA2213058.1"/>
    </source>
</evidence>
<dbReference type="SUPFAM" id="SSF82866">
    <property type="entry name" value="Multidrug efflux transporter AcrB transmembrane domain"/>
    <property type="match status" value="2"/>
</dbReference>
<protein>
    <submittedName>
        <fullName evidence="8">MMPL family transporter</fullName>
    </submittedName>
</protein>
<feature type="domain" description="Membrane transport protein MMPL" evidence="7">
    <location>
        <begin position="208"/>
        <end position="391"/>
    </location>
</feature>
<keyword evidence="3 6" id="KW-0812">Transmembrane</keyword>
<accession>A0A5B2TGM2</accession>
<evidence type="ECO:0000256" key="2">
    <source>
        <dbReference type="ARBA" id="ARBA00022475"/>
    </source>
</evidence>
<keyword evidence="2" id="KW-1003">Cell membrane</keyword>
<dbReference type="AlphaFoldDB" id="A0A5B2TGM2"/>
<comment type="subcellular location">
    <subcellularLocation>
        <location evidence="1">Cell membrane</location>
        <topology evidence="1">Multi-pass membrane protein</topology>
    </subcellularLocation>
</comment>
<feature type="transmembrane region" description="Helical" evidence="6">
    <location>
        <begin position="341"/>
        <end position="362"/>
    </location>
</feature>
<feature type="transmembrane region" description="Helical" evidence="6">
    <location>
        <begin position="757"/>
        <end position="779"/>
    </location>
</feature>
<feature type="transmembrane region" description="Helical" evidence="6">
    <location>
        <begin position="368"/>
        <end position="391"/>
    </location>
</feature>
<feature type="transmembrane region" description="Helical" evidence="6">
    <location>
        <begin position="698"/>
        <end position="719"/>
    </location>
</feature>
<evidence type="ECO:0000256" key="4">
    <source>
        <dbReference type="ARBA" id="ARBA00022989"/>
    </source>
</evidence>
<evidence type="ECO:0000256" key="6">
    <source>
        <dbReference type="SAM" id="Phobius"/>
    </source>
</evidence>
<dbReference type="OrthoDB" id="9780358at2"/>
<proteinExistence type="predicted"/>
<name>A0A5B2TGM2_9PROT</name>
<evidence type="ECO:0000256" key="1">
    <source>
        <dbReference type="ARBA" id="ARBA00004651"/>
    </source>
</evidence>
<feature type="transmembrane region" description="Helical" evidence="6">
    <location>
        <begin position="637"/>
        <end position="657"/>
    </location>
</feature>
<feature type="transmembrane region" description="Helical" evidence="6">
    <location>
        <begin position="669"/>
        <end position="692"/>
    </location>
</feature>
<dbReference type="PANTHER" id="PTHR33406">
    <property type="entry name" value="MEMBRANE PROTEIN MJ1562-RELATED"/>
    <property type="match status" value="1"/>
</dbReference>
<feature type="transmembrane region" description="Helical" evidence="6">
    <location>
        <begin position="731"/>
        <end position="751"/>
    </location>
</feature>
<dbReference type="InterPro" id="IPR004869">
    <property type="entry name" value="MMPL_dom"/>
</dbReference>
<evidence type="ECO:0000259" key="7">
    <source>
        <dbReference type="Pfam" id="PF03176"/>
    </source>
</evidence>
<dbReference type="InterPro" id="IPR050545">
    <property type="entry name" value="Mycobact_MmpL"/>
</dbReference>
<dbReference type="RefSeq" id="WP_149812171.1">
    <property type="nucleotide sequence ID" value="NZ_VUKA01000004.1"/>
</dbReference>
<dbReference type="Pfam" id="PF03176">
    <property type="entry name" value="MMPL"/>
    <property type="match status" value="1"/>
</dbReference>
<dbReference type="GO" id="GO:0005886">
    <property type="term" value="C:plasma membrane"/>
    <property type="evidence" value="ECO:0007669"/>
    <property type="project" value="UniProtKB-SubCell"/>
</dbReference>
<keyword evidence="9" id="KW-1185">Reference proteome</keyword>
<sequence>MSAAATAWRRLGLALLLLGLLAAALFRLVPFRAELGDLLPPAGTPAARFLLDELRGGAATSLLLAGIEGAPEPELARISREVGDALRASGHFVFVGNGAQDLPPQERDLLFRYRYLLSPIAEDPARFTADALRPRLQGLLDGLRSAAAPVLAQFGFADPPGAFLDLLRSWLGESRVTMRGGVWFAAGDTPPRALIVARGRAPGTDLEAQAAMVRAFEGAFAAAHPGPARLMLRGPGVFSAAAAAAIEADVRMISILSGLLIAGFLLWRTRSLLMLAAVAVPLLAGMLAGTLLVFLVFGAVHGAAFGFGMTMLGVVADYPMLLAGQRRPGEDLRGTARRLGFTLALSALAAAMGLTAMLLSGFPLLAQLGLFGAAGLLAGAAATRWLLPLLLPGGAIRPRPLPGPLPGLLRRLRGSAWPALILPLAALGLWAMGGPRWNDDINHLSPVPEQLRQEDAELRRQLGAPDVGTLIALRGDDAETVLRRAERAGAALAPLVEAGAIAGFDSPARYLPSAATQRARQAALPAEERLRSALSEAARDLPFRPTAFDRFLAGVQESRGLAPLTPAELGPAPTMAARLGLLLTERDGAWQGFVIPDGVRGLPALRAAVAALRDPDILFIHIKGETEALVATAIAQALRWVALGGIGVLALLLLGQWHQRGGWRPGLAALLRIALPIGGAVLVTLAVLAALGEALNPFHLAALLLAAGVGLDYALFLGLPAPEDAAEGDRNLGAVFNCAATTLLTFGLLSFCATPVLRGIGLCVSIGVASAFVLALALAPRGVVTAAPAIPSSGASPSATRRTGA</sequence>